<feature type="signal peptide" evidence="2">
    <location>
        <begin position="1"/>
        <end position="23"/>
    </location>
</feature>
<dbReference type="AlphaFoldDB" id="A0A1A7R7W7"/>
<gene>
    <name evidence="3" type="ORF">A9J31_07660</name>
</gene>
<protein>
    <recommendedName>
        <fullName evidence="5">Penicillin-binding protein activator</fullName>
    </recommendedName>
</protein>
<keyword evidence="2" id="KW-0732">Signal</keyword>
<dbReference type="OrthoDB" id="6708821at2"/>
<dbReference type="InterPro" id="IPR007443">
    <property type="entry name" value="LpoA"/>
</dbReference>
<keyword evidence="1" id="KW-0472">Membrane</keyword>
<evidence type="ECO:0000256" key="2">
    <source>
        <dbReference type="SAM" id="SignalP"/>
    </source>
</evidence>
<dbReference type="SUPFAM" id="SSF53822">
    <property type="entry name" value="Periplasmic binding protein-like I"/>
    <property type="match status" value="1"/>
</dbReference>
<dbReference type="InterPro" id="IPR028082">
    <property type="entry name" value="Peripla_BP_I"/>
</dbReference>
<evidence type="ECO:0000313" key="4">
    <source>
        <dbReference type="Proteomes" id="UP000185753"/>
    </source>
</evidence>
<dbReference type="GO" id="GO:0031241">
    <property type="term" value="C:periplasmic side of cell outer membrane"/>
    <property type="evidence" value="ECO:0007669"/>
    <property type="project" value="TreeGrafter"/>
</dbReference>
<proteinExistence type="predicted"/>
<sequence length="314" mass="35389">MLDNKKKIMVFCLLSSLISAAQANVLVILPESGPMARAASSIKQGFNSAYNSSDYKVPVKFINSDQKQIAALLKKHVNKKTQLVIGPLARQDVEALVKAKPKVRVLALNESSNQMANVWQYSLAKRDDAVALKNVFEKDQLKEVMVFRQPGTEDEHELMLMVLMSQTPLPLHVIDQLPAKIKKYQGVLLLGNNQWLNSQNNLPKKQIYTLANAIEADQPVPMGVKFCDAPALYDAKWSDVMRAYEHNPVAMPYQRLMAFGGDAWHIAKQYLQEPKLKSLEFQGRTGLIKISDNQIHRIPHCYQRTKKGIEPISI</sequence>
<comment type="caution">
    <text evidence="3">The sequence shown here is derived from an EMBL/GenBank/DDBJ whole genome shotgun (WGS) entry which is preliminary data.</text>
</comment>
<dbReference type="EMBL" id="LZDS01000027">
    <property type="protein sequence ID" value="OBX27986.1"/>
    <property type="molecule type" value="Genomic_DNA"/>
</dbReference>
<evidence type="ECO:0008006" key="5">
    <source>
        <dbReference type="Google" id="ProtNLM"/>
    </source>
</evidence>
<reference evidence="4" key="1">
    <citation type="submission" date="2016-06" db="EMBL/GenBank/DDBJ databases">
        <authorList>
            <person name="Radolfova-Krizova L."/>
            <person name="Nemec A."/>
        </authorList>
    </citation>
    <scope>NUCLEOTIDE SEQUENCE [LARGE SCALE GENOMIC DNA]</scope>
    <source>
        <strain evidence="4">ANC 4275</strain>
    </source>
</reference>
<dbReference type="PANTHER" id="PTHR38038">
    <property type="entry name" value="PENICILLIN-BINDING PROTEIN ACTIVATOR LPOA"/>
    <property type="match status" value="1"/>
</dbReference>
<dbReference type="GO" id="GO:0009252">
    <property type="term" value="P:peptidoglycan biosynthetic process"/>
    <property type="evidence" value="ECO:0007669"/>
    <property type="project" value="TreeGrafter"/>
</dbReference>
<dbReference type="STRING" id="1443941.A9J31_07660"/>
<accession>A0A1A7R7W7</accession>
<dbReference type="GO" id="GO:0030234">
    <property type="term" value="F:enzyme regulator activity"/>
    <property type="evidence" value="ECO:0007669"/>
    <property type="project" value="TreeGrafter"/>
</dbReference>
<dbReference type="Gene3D" id="3.40.50.2300">
    <property type="match status" value="4"/>
</dbReference>
<dbReference type="PANTHER" id="PTHR38038:SF1">
    <property type="entry name" value="PENICILLIN-BINDING PROTEIN ACTIVATOR LPOA"/>
    <property type="match status" value="1"/>
</dbReference>
<evidence type="ECO:0000313" key="3">
    <source>
        <dbReference type="EMBL" id="OBX27986.1"/>
    </source>
</evidence>
<feature type="chain" id="PRO_5008510444" description="Penicillin-binding protein activator" evidence="2">
    <location>
        <begin position="24"/>
        <end position="314"/>
    </location>
</feature>
<organism evidence="3 4">
    <name type="scientific">Acinetobacter gandensis</name>
    <dbReference type="NCBI Taxonomy" id="1443941"/>
    <lineage>
        <taxon>Bacteria</taxon>
        <taxon>Pseudomonadati</taxon>
        <taxon>Pseudomonadota</taxon>
        <taxon>Gammaproteobacteria</taxon>
        <taxon>Moraxellales</taxon>
        <taxon>Moraxellaceae</taxon>
        <taxon>Acinetobacter</taxon>
    </lineage>
</organism>
<dbReference type="Pfam" id="PF04348">
    <property type="entry name" value="LppC"/>
    <property type="match status" value="1"/>
</dbReference>
<keyword evidence="4" id="KW-1185">Reference proteome</keyword>
<evidence type="ECO:0000256" key="1">
    <source>
        <dbReference type="ARBA" id="ARBA00023136"/>
    </source>
</evidence>
<dbReference type="RefSeq" id="WP_067766059.1">
    <property type="nucleotide sequence ID" value="NZ_LZDS01000027.1"/>
</dbReference>
<dbReference type="Proteomes" id="UP000185753">
    <property type="component" value="Unassembled WGS sequence"/>
</dbReference>
<name>A0A1A7R7W7_9GAMM</name>